<dbReference type="AlphaFoldDB" id="A0AAV6FIP8"/>
<keyword evidence="3" id="KW-1185">Reference proteome</keyword>
<gene>
    <name evidence="2" type="ORF">AALO_G00298270</name>
</gene>
<keyword evidence="1" id="KW-0732">Signal</keyword>
<accession>A0AAV6FIP8</accession>
<evidence type="ECO:0000313" key="3">
    <source>
        <dbReference type="Proteomes" id="UP000823561"/>
    </source>
</evidence>
<evidence type="ECO:0000313" key="2">
    <source>
        <dbReference type="EMBL" id="KAG5260945.1"/>
    </source>
</evidence>
<protein>
    <submittedName>
        <fullName evidence="2">Uncharacterized protein</fullName>
    </submittedName>
</protein>
<dbReference type="EMBL" id="JADWDJ010000024">
    <property type="protein sequence ID" value="KAG5260945.1"/>
    <property type="molecule type" value="Genomic_DNA"/>
</dbReference>
<comment type="caution">
    <text evidence="2">The sequence shown here is derived from an EMBL/GenBank/DDBJ whole genome shotgun (WGS) entry which is preliminary data.</text>
</comment>
<organism evidence="2 3">
    <name type="scientific">Alosa alosa</name>
    <name type="common">allis shad</name>
    <dbReference type="NCBI Taxonomy" id="278164"/>
    <lineage>
        <taxon>Eukaryota</taxon>
        <taxon>Metazoa</taxon>
        <taxon>Chordata</taxon>
        <taxon>Craniata</taxon>
        <taxon>Vertebrata</taxon>
        <taxon>Euteleostomi</taxon>
        <taxon>Actinopterygii</taxon>
        <taxon>Neopterygii</taxon>
        <taxon>Teleostei</taxon>
        <taxon>Clupei</taxon>
        <taxon>Clupeiformes</taxon>
        <taxon>Clupeoidei</taxon>
        <taxon>Clupeidae</taxon>
        <taxon>Alosa</taxon>
    </lineage>
</organism>
<feature type="signal peptide" evidence="1">
    <location>
        <begin position="1"/>
        <end position="23"/>
    </location>
</feature>
<dbReference type="Proteomes" id="UP000823561">
    <property type="component" value="Chromosome 24"/>
</dbReference>
<sequence>MMFCSRCLLPALVLYLFLEELSAFLLPDRIRRNADWMDQESSPHWSELSDLTDLFPGDSGETTQDWGSRHNQMTPFLTPLERLPASQHVGRNRRRHKHKRVTAPLDSIGVGLLSSHHGRKDEPMDIWEDYTD</sequence>
<reference evidence="2" key="1">
    <citation type="submission" date="2020-10" db="EMBL/GenBank/DDBJ databases">
        <title>Chromosome-scale genome assembly of the Allis shad, Alosa alosa.</title>
        <authorList>
            <person name="Margot Z."/>
            <person name="Christophe K."/>
            <person name="Cabau C."/>
            <person name="Louis A."/>
            <person name="Berthelot C."/>
            <person name="Parey E."/>
            <person name="Roest Crollius H."/>
            <person name="Montfort J."/>
            <person name="Robinson-Rechavi M."/>
            <person name="Bucao C."/>
            <person name="Bouchez O."/>
            <person name="Gislard M."/>
            <person name="Lluch J."/>
            <person name="Milhes M."/>
            <person name="Lampietro C."/>
            <person name="Lopez Roques C."/>
            <person name="Donnadieu C."/>
            <person name="Braasch I."/>
            <person name="Desvignes T."/>
            <person name="Postlethwait J."/>
            <person name="Bobe J."/>
            <person name="Guiguen Y."/>
        </authorList>
    </citation>
    <scope>NUCLEOTIDE SEQUENCE</scope>
    <source>
        <strain evidence="2">M-15738</strain>
        <tissue evidence="2">Blood</tissue>
    </source>
</reference>
<name>A0AAV6FIP8_9TELE</name>
<proteinExistence type="predicted"/>
<feature type="chain" id="PRO_5043518078" evidence="1">
    <location>
        <begin position="24"/>
        <end position="132"/>
    </location>
</feature>
<evidence type="ECO:0000256" key="1">
    <source>
        <dbReference type="SAM" id="SignalP"/>
    </source>
</evidence>